<dbReference type="PANTHER" id="PTHR10742:SF405">
    <property type="entry name" value="PEROXISOMAL N(1)-ACETYL-SPERMINE_SPERMIDINE OXIDASE"/>
    <property type="match status" value="1"/>
</dbReference>
<dbReference type="SUPFAM" id="SSF51905">
    <property type="entry name" value="FAD/NAD(P)-binding domain"/>
    <property type="match status" value="1"/>
</dbReference>
<organism evidence="9 10">
    <name type="scientific">Meganyctiphanes norvegica</name>
    <name type="common">Northern krill</name>
    <name type="synonym">Thysanopoda norvegica</name>
    <dbReference type="NCBI Taxonomy" id="48144"/>
    <lineage>
        <taxon>Eukaryota</taxon>
        <taxon>Metazoa</taxon>
        <taxon>Ecdysozoa</taxon>
        <taxon>Arthropoda</taxon>
        <taxon>Crustacea</taxon>
        <taxon>Multicrustacea</taxon>
        <taxon>Malacostraca</taxon>
        <taxon>Eumalacostraca</taxon>
        <taxon>Eucarida</taxon>
        <taxon>Euphausiacea</taxon>
        <taxon>Euphausiidae</taxon>
        <taxon>Meganyctiphanes</taxon>
    </lineage>
</organism>
<dbReference type="GO" id="GO:0005737">
    <property type="term" value="C:cytoplasm"/>
    <property type="evidence" value="ECO:0007669"/>
    <property type="project" value="UniProtKB-SubCell"/>
</dbReference>
<evidence type="ECO:0000256" key="2">
    <source>
        <dbReference type="ARBA" id="ARBA00004496"/>
    </source>
</evidence>
<dbReference type="SUPFAM" id="SSF54373">
    <property type="entry name" value="FAD-linked reductases, C-terminal domain"/>
    <property type="match status" value="1"/>
</dbReference>
<gene>
    <name evidence="9" type="ORF">MNOR_LOCUS29860</name>
</gene>
<evidence type="ECO:0000313" key="10">
    <source>
        <dbReference type="Proteomes" id="UP001497623"/>
    </source>
</evidence>
<keyword evidence="10" id="KW-1185">Reference proteome</keyword>
<name>A0AAV2S0G8_MEGNR</name>
<evidence type="ECO:0000313" key="9">
    <source>
        <dbReference type="EMBL" id="CAL4146393.1"/>
    </source>
</evidence>
<feature type="non-terminal residue" evidence="9">
    <location>
        <position position="532"/>
    </location>
</feature>
<dbReference type="InterPro" id="IPR050281">
    <property type="entry name" value="Flavin_monoamine_oxidase"/>
</dbReference>
<dbReference type="GO" id="GO:0046592">
    <property type="term" value="F:polyamine oxidase activity"/>
    <property type="evidence" value="ECO:0007669"/>
    <property type="project" value="TreeGrafter"/>
</dbReference>
<dbReference type="Proteomes" id="UP001497623">
    <property type="component" value="Unassembled WGS sequence"/>
</dbReference>
<keyword evidence="5" id="KW-0285">Flavoprotein</keyword>
<evidence type="ECO:0000256" key="7">
    <source>
        <dbReference type="ARBA" id="ARBA00023002"/>
    </source>
</evidence>
<dbReference type="Pfam" id="PF01593">
    <property type="entry name" value="Amino_oxidase"/>
    <property type="match status" value="1"/>
</dbReference>
<comment type="similarity">
    <text evidence="3">Belongs to the flavin monoamine oxidase family.</text>
</comment>
<evidence type="ECO:0000256" key="3">
    <source>
        <dbReference type="ARBA" id="ARBA00005995"/>
    </source>
</evidence>
<keyword evidence="7" id="KW-0560">Oxidoreductase</keyword>
<dbReference type="Gene3D" id="3.90.660.10">
    <property type="match status" value="1"/>
</dbReference>
<sequence length="532" mass="60357">MQLQLCLTQLQQPACRGHIWPFNSKMVIIVLVDIMEWNIYLIYFTWCHLWVTTVRRRHLVDGSGSSSTWPKGPQVNVLVVGGGVSGLSTVERLINNGVEDVLLLEATDRLGGRVQTIRRDGFLVEGGAEWIHGDERNPVYRIAHGLDAVGDNVPDNEWEWELMNGKGQVEDEDVISNWDKLIEMEAGAFENDVLLPYYNTSYGQYFIDKFHEVFIDDFNSTEQIALLHYLEQLVNINEGTNNWLDNSARGADAYLNYGEDHQWKDGYDTLINLMLDQIPTSNIHLLSPVSEVFWNEDSYDGVLVVTSNGSSFLAHHVVFTTSVAYLQKYHQTIFSPQLPSSYIESLEGMSLGVVDKIQIGWDAPWWSVTGKPFSFNIMWENMDLPDEMLWLYGVVEVFSVYQQPTILQMFVAGDNAKVMESLTEEKVQTHVIIFLEKVLKKSAPKPIFFNRSQWGLNPWTFGSYSSYITLAGNKAGLHSRKPLTTPLYNSKGQEVLGWAGEHTHETRFGTVDGARDSGIREATRILNMINVG</sequence>
<evidence type="ECO:0000256" key="6">
    <source>
        <dbReference type="ARBA" id="ARBA00022827"/>
    </source>
</evidence>
<feature type="domain" description="Amine oxidase" evidence="8">
    <location>
        <begin position="84"/>
        <end position="526"/>
    </location>
</feature>
<dbReference type="Gene3D" id="3.50.50.60">
    <property type="entry name" value="FAD/NAD(P)-binding domain"/>
    <property type="match status" value="1"/>
</dbReference>
<keyword evidence="6" id="KW-0274">FAD</keyword>
<comment type="subcellular location">
    <subcellularLocation>
        <location evidence="2">Cytoplasm</location>
    </subcellularLocation>
</comment>
<reference evidence="9 10" key="1">
    <citation type="submission" date="2024-05" db="EMBL/GenBank/DDBJ databases">
        <authorList>
            <person name="Wallberg A."/>
        </authorList>
    </citation>
    <scope>NUCLEOTIDE SEQUENCE [LARGE SCALE GENOMIC DNA]</scope>
</reference>
<dbReference type="PANTHER" id="PTHR10742">
    <property type="entry name" value="FLAVIN MONOAMINE OXIDASE"/>
    <property type="match status" value="1"/>
</dbReference>
<dbReference type="EMBL" id="CAXKWB010035388">
    <property type="protein sequence ID" value="CAL4146393.1"/>
    <property type="molecule type" value="Genomic_DNA"/>
</dbReference>
<evidence type="ECO:0000256" key="4">
    <source>
        <dbReference type="ARBA" id="ARBA00022490"/>
    </source>
</evidence>
<comment type="caution">
    <text evidence="9">The sequence shown here is derived from an EMBL/GenBank/DDBJ whole genome shotgun (WGS) entry which is preliminary data.</text>
</comment>
<evidence type="ECO:0000256" key="1">
    <source>
        <dbReference type="ARBA" id="ARBA00001974"/>
    </source>
</evidence>
<dbReference type="AlphaFoldDB" id="A0AAV2S0G8"/>
<evidence type="ECO:0000259" key="8">
    <source>
        <dbReference type="Pfam" id="PF01593"/>
    </source>
</evidence>
<proteinExistence type="inferred from homology"/>
<evidence type="ECO:0000256" key="5">
    <source>
        <dbReference type="ARBA" id="ARBA00022630"/>
    </source>
</evidence>
<keyword evidence="4" id="KW-0963">Cytoplasm</keyword>
<accession>A0AAV2S0G8</accession>
<comment type="cofactor">
    <cofactor evidence="1">
        <name>FAD</name>
        <dbReference type="ChEBI" id="CHEBI:57692"/>
    </cofactor>
</comment>
<protein>
    <recommendedName>
        <fullName evidence="8">Amine oxidase domain-containing protein</fullName>
    </recommendedName>
</protein>
<dbReference type="InterPro" id="IPR002937">
    <property type="entry name" value="Amino_oxidase"/>
</dbReference>
<dbReference type="InterPro" id="IPR036188">
    <property type="entry name" value="FAD/NAD-bd_sf"/>
</dbReference>